<dbReference type="Proteomes" id="UP000067626">
    <property type="component" value="Chromosome"/>
</dbReference>
<sequence>MVHRAVLTMVLVTAGGCGLLSGLSDYERLRGDAPSTPSGGSGGSGGDATTTGGGQGGTAGQGGTNLEVGEPCGTASQCQSGFCVDGVCCDTACNATCQACSATAKGAGEDGTCGNAADNQDPHNDCESEDQTTCGRDGTCDGAGSCRLYPTGSSCGETAGCDSGVQTSPDQCDGAGTCLIGGTESCGSYACDPTGMSCLSSCTTIADCATGFYCNAQNECVAQKTGINQACTAGLEGECASGYCVDGYCCNDACDGECRACSTAKKGTGSNGTCGNVAINTDPDAECNGFTCSGGACRTTCSGSTQCVVNYTCTSNACVPN</sequence>
<dbReference type="KEGG" id="ccro:CMC5_015240"/>
<evidence type="ECO:0008006" key="4">
    <source>
        <dbReference type="Google" id="ProtNLM"/>
    </source>
</evidence>
<dbReference type="AlphaFoldDB" id="A0A0K1E9X6"/>
<name>A0A0K1E9X6_CHOCO</name>
<feature type="region of interest" description="Disordered" evidence="1">
    <location>
        <begin position="30"/>
        <end position="62"/>
    </location>
</feature>
<gene>
    <name evidence="2" type="ORF">CMC5_015240</name>
</gene>
<evidence type="ECO:0000313" key="2">
    <source>
        <dbReference type="EMBL" id="AKT37388.1"/>
    </source>
</evidence>
<feature type="compositionally biased region" description="Gly residues" evidence="1">
    <location>
        <begin position="39"/>
        <end position="62"/>
    </location>
</feature>
<accession>A0A0K1E9X6</accession>
<protein>
    <recommendedName>
        <fullName evidence="4">Disintegrin domain-containing protein</fullName>
    </recommendedName>
</protein>
<organism evidence="2 3">
    <name type="scientific">Chondromyces crocatus</name>
    <dbReference type="NCBI Taxonomy" id="52"/>
    <lineage>
        <taxon>Bacteria</taxon>
        <taxon>Pseudomonadati</taxon>
        <taxon>Myxococcota</taxon>
        <taxon>Polyangia</taxon>
        <taxon>Polyangiales</taxon>
        <taxon>Polyangiaceae</taxon>
        <taxon>Chondromyces</taxon>
    </lineage>
</organism>
<dbReference type="STRING" id="52.CMC5_015240"/>
<evidence type="ECO:0000313" key="3">
    <source>
        <dbReference type="Proteomes" id="UP000067626"/>
    </source>
</evidence>
<dbReference type="EMBL" id="CP012159">
    <property type="protein sequence ID" value="AKT37388.1"/>
    <property type="molecule type" value="Genomic_DNA"/>
</dbReference>
<evidence type="ECO:0000256" key="1">
    <source>
        <dbReference type="SAM" id="MobiDB-lite"/>
    </source>
</evidence>
<reference evidence="2 3" key="1">
    <citation type="submission" date="2015-07" db="EMBL/GenBank/DDBJ databases">
        <title>Genome analysis of myxobacterium Chondromyces crocatus Cm c5 reveals a high potential for natural compound synthesis and the genetic basis for the loss of fruiting body formation.</title>
        <authorList>
            <person name="Zaburannyi N."/>
            <person name="Bunk B."/>
            <person name="Maier J."/>
            <person name="Overmann J."/>
            <person name="Mueller R."/>
        </authorList>
    </citation>
    <scope>NUCLEOTIDE SEQUENCE [LARGE SCALE GENOMIC DNA]</scope>
    <source>
        <strain evidence="2 3">Cm c5</strain>
    </source>
</reference>
<proteinExistence type="predicted"/>
<dbReference type="PROSITE" id="PS51257">
    <property type="entry name" value="PROKAR_LIPOPROTEIN"/>
    <property type="match status" value="1"/>
</dbReference>
<keyword evidence="3" id="KW-1185">Reference proteome</keyword>